<keyword evidence="1" id="KW-0812">Transmembrane</keyword>
<evidence type="ECO:0000313" key="3">
    <source>
        <dbReference type="Proteomes" id="UP000503003"/>
    </source>
</evidence>
<dbReference type="KEGG" id="vzi:G5S32_03540"/>
<feature type="transmembrane region" description="Helical" evidence="1">
    <location>
        <begin position="28"/>
        <end position="49"/>
    </location>
</feature>
<reference evidence="2 3" key="1">
    <citation type="submission" date="2020-02" db="EMBL/GenBank/DDBJ databases">
        <title>A complete genome of a marine bacterium Vibrio sp. ZWAL4003 isolated from the mangrove sediment with the ability to degrade polysaccharides.</title>
        <authorList>
            <person name="Wu J."/>
            <person name="Qu W."/>
            <person name="Zeng R."/>
        </authorList>
    </citation>
    <scope>NUCLEOTIDE SEQUENCE [LARGE SCALE GENOMIC DNA]</scope>
    <source>
        <strain evidence="2 3">ZWAL4003</strain>
    </source>
</reference>
<keyword evidence="1" id="KW-0472">Membrane</keyword>
<organism evidence="2 3">
    <name type="scientific">Vibrio ziniensis</name>
    <dbReference type="NCBI Taxonomy" id="2711221"/>
    <lineage>
        <taxon>Bacteria</taxon>
        <taxon>Pseudomonadati</taxon>
        <taxon>Pseudomonadota</taxon>
        <taxon>Gammaproteobacteria</taxon>
        <taxon>Vibrionales</taxon>
        <taxon>Vibrionaceae</taxon>
        <taxon>Vibrio</taxon>
    </lineage>
</organism>
<name>A0A6G7CGA0_9VIBR</name>
<sequence length="50" mass="5327">MNSALISIFDKKHSLEKSNSQSTLADKLSSLIMFVATLAVVGVLGLTYIA</sequence>
<dbReference type="EMBL" id="CP049331">
    <property type="protein sequence ID" value="QIH41114.1"/>
    <property type="molecule type" value="Genomic_DNA"/>
</dbReference>
<evidence type="ECO:0000313" key="2">
    <source>
        <dbReference type="EMBL" id="QIH41114.1"/>
    </source>
</evidence>
<keyword evidence="1" id="KW-1133">Transmembrane helix</keyword>
<accession>A0A6G7CGA0</accession>
<gene>
    <name evidence="2" type="ORF">G5S32_03540</name>
</gene>
<proteinExistence type="predicted"/>
<protein>
    <submittedName>
        <fullName evidence="2">Uncharacterized protein</fullName>
    </submittedName>
</protein>
<evidence type="ECO:0000256" key="1">
    <source>
        <dbReference type="SAM" id="Phobius"/>
    </source>
</evidence>
<dbReference type="RefSeq" id="WP_165310518.1">
    <property type="nucleotide sequence ID" value="NZ_CP049331.1"/>
</dbReference>
<dbReference type="AlphaFoldDB" id="A0A6G7CGA0"/>
<dbReference type="Proteomes" id="UP000503003">
    <property type="component" value="Chromosome 1"/>
</dbReference>
<keyword evidence="3" id="KW-1185">Reference proteome</keyword>